<proteinExistence type="predicted"/>
<evidence type="ECO:0000313" key="2">
    <source>
        <dbReference type="EMBL" id="RQG90464.1"/>
    </source>
</evidence>
<dbReference type="EMBL" id="REGA01000028">
    <property type="protein sequence ID" value="RQG90464.1"/>
    <property type="molecule type" value="Genomic_DNA"/>
</dbReference>
<dbReference type="AlphaFoldDB" id="A0A3N6LSY0"/>
<evidence type="ECO:0000259" key="1">
    <source>
        <dbReference type="Pfam" id="PF00582"/>
    </source>
</evidence>
<dbReference type="Proteomes" id="UP000282323">
    <property type="component" value="Unassembled WGS sequence"/>
</dbReference>
<dbReference type="RefSeq" id="WP_124197539.1">
    <property type="nucleotide sequence ID" value="NZ_REGA01000028.1"/>
</dbReference>
<dbReference type="Pfam" id="PF00582">
    <property type="entry name" value="Usp"/>
    <property type="match status" value="1"/>
</dbReference>
<gene>
    <name evidence="2" type="ORF">EA473_21200</name>
</gene>
<reference evidence="2 3" key="1">
    <citation type="submission" date="2018-10" db="EMBL/GenBank/DDBJ databases">
        <title>Natrarchaeobius chitinivorans gen. nov., sp. nov., and Natrarchaeobius haloalkaliphilus sp. nov., alkaliphilic, chitin-utilizing haloarchaea from hypersaline alkaline lakes.</title>
        <authorList>
            <person name="Sorokin D.Y."/>
            <person name="Elcheninov A.G."/>
            <person name="Kostrikina N.A."/>
            <person name="Bale N.J."/>
            <person name="Sinninghe Damste J.S."/>
            <person name="Khijniak T.V."/>
            <person name="Kublanov I.V."/>
            <person name="Toshchakov S.V."/>
        </authorList>
    </citation>
    <scope>NUCLEOTIDE SEQUENCE [LARGE SCALE GENOMIC DNA]</scope>
    <source>
        <strain evidence="2 3">AArcht4T</strain>
    </source>
</reference>
<organism evidence="2 3">
    <name type="scientific">Natrarchaeobius chitinivorans</name>
    <dbReference type="NCBI Taxonomy" id="1679083"/>
    <lineage>
        <taxon>Archaea</taxon>
        <taxon>Methanobacteriati</taxon>
        <taxon>Methanobacteriota</taxon>
        <taxon>Stenosarchaea group</taxon>
        <taxon>Halobacteria</taxon>
        <taxon>Halobacteriales</taxon>
        <taxon>Natrialbaceae</taxon>
        <taxon>Natrarchaeobius</taxon>
    </lineage>
</organism>
<dbReference type="CDD" id="cd00293">
    <property type="entry name" value="USP-like"/>
    <property type="match status" value="1"/>
</dbReference>
<sequence length="144" mass="15504">MTLKFDGTVIVPVADPDDGARTTGSLVPYLTSTSTVVVVNVIEKAGGGIDKAPMGQREEYAEEIFERARESLEGSPATVETDTLYGTDVVETIFDAAREEDADAVVFNPREGNRLMELLTGNVARRMIKEASVPVVALPRTTSE</sequence>
<dbReference type="InterPro" id="IPR014729">
    <property type="entry name" value="Rossmann-like_a/b/a_fold"/>
</dbReference>
<protein>
    <submittedName>
        <fullName evidence="2">Universal stress protein</fullName>
    </submittedName>
</protein>
<keyword evidence="3" id="KW-1185">Reference proteome</keyword>
<accession>A0A3N6LSY0</accession>
<dbReference type="SUPFAM" id="SSF52402">
    <property type="entry name" value="Adenine nucleotide alpha hydrolases-like"/>
    <property type="match status" value="1"/>
</dbReference>
<dbReference type="OrthoDB" id="202478at2157"/>
<evidence type="ECO:0000313" key="3">
    <source>
        <dbReference type="Proteomes" id="UP000282323"/>
    </source>
</evidence>
<comment type="caution">
    <text evidence="2">The sequence shown here is derived from an EMBL/GenBank/DDBJ whole genome shotgun (WGS) entry which is preliminary data.</text>
</comment>
<dbReference type="Gene3D" id="3.40.50.620">
    <property type="entry name" value="HUPs"/>
    <property type="match status" value="1"/>
</dbReference>
<dbReference type="InterPro" id="IPR006016">
    <property type="entry name" value="UspA"/>
</dbReference>
<name>A0A3N6LSY0_NATCH</name>
<feature type="domain" description="UspA" evidence="1">
    <location>
        <begin position="9"/>
        <end position="138"/>
    </location>
</feature>